<evidence type="ECO:0000313" key="2">
    <source>
        <dbReference type="Proteomes" id="UP000634136"/>
    </source>
</evidence>
<comment type="caution">
    <text evidence="1">The sequence shown here is derived from an EMBL/GenBank/DDBJ whole genome shotgun (WGS) entry which is preliminary data.</text>
</comment>
<gene>
    <name evidence="1" type="ORF">G2W53_013175</name>
</gene>
<dbReference type="AlphaFoldDB" id="A0A834WQD5"/>
<accession>A0A834WQD5</accession>
<reference evidence="1" key="1">
    <citation type="submission" date="2020-09" db="EMBL/GenBank/DDBJ databases">
        <title>Genome-Enabled Discovery of Anthraquinone Biosynthesis in Senna tora.</title>
        <authorList>
            <person name="Kang S.-H."/>
            <person name="Pandey R.P."/>
            <person name="Lee C.-M."/>
            <person name="Sim J.-S."/>
            <person name="Jeong J.-T."/>
            <person name="Choi B.-S."/>
            <person name="Jung M."/>
            <person name="Ginzburg D."/>
            <person name="Zhao K."/>
            <person name="Won S.Y."/>
            <person name="Oh T.-J."/>
            <person name="Yu Y."/>
            <person name="Kim N.-H."/>
            <person name="Lee O.R."/>
            <person name="Lee T.-H."/>
            <person name="Bashyal P."/>
            <person name="Kim T.-S."/>
            <person name="Lee W.-H."/>
            <person name="Kawkins C."/>
            <person name="Kim C.-K."/>
            <person name="Kim J.S."/>
            <person name="Ahn B.O."/>
            <person name="Rhee S.Y."/>
            <person name="Sohng J.K."/>
        </authorList>
    </citation>
    <scope>NUCLEOTIDE SEQUENCE</scope>
    <source>
        <tissue evidence="1">Leaf</tissue>
    </source>
</reference>
<keyword evidence="2" id="KW-1185">Reference proteome</keyword>
<organism evidence="1 2">
    <name type="scientific">Senna tora</name>
    <dbReference type="NCBI Taxonomy" id="362788"/>
    <lineage>
        <taxon>Eukaryota</taxon>
        <taxon>Viridiplantae</taxon>
        <taxon>Streptophyta</taxon>
        <taxon>Embryophyta</taxon>
        <taxon>Tracheophyta</taxon>
        <taxon>Spermatophyta</taxon>
        <taxon>Magnoliopsida</taxon>
        <taxon>eudicotyledons</taxon>
        <taxon>Gunneridae</taxon>
        <taxon>Pentapetalae</taxon>
        <taxon>rosids</taxon>
        <taxon>fabids</taxon>
        <taxon>Fabales</taxon>
        <taxon>Fabaceae</taxon>
        <taxon>Caesalpinioideae</taxon>
        <taxon>Cassia clade</taxon>
        <taxon>Senna</taxon>
    </lineage>
</organism>
<dbReference type="Proteomes" id="UP000634136">
    <property type="component" value="Unassembled WGS sequence"/>
</dbReference>
<name>A0A834WQD5_9FABA</name>
<evidence type="ECO:0000313" key="1">
    <source>
        <dbReference type="EMBL" id="KAF7830842.1"/>
    </source>
</evidence>
<proteinExistence type="predicted"/>
<sequence>MPSYSLHSFASPSSSFHFLPPSTSLFLPLFSPHLKPPFCFHRQTLFYNPKKSPPPFSNHTPVQTHWFAAPRKVATIIVCGAHPMILPIPAVLSKNPSGKTSLSSEIEYSPANSLESLGGGLRKDHKKRNPLLSRALQYGPHGINRGITIREGLHRIGFKLLERIYDKTLGFLKPLDVIEEEFLRLLLQHHRRENISRDRVHETRNRQLGAGVLKSRRRRIQTVPVTELEKMKFEAEKCGAGGEEDHGRNLELVGDVDHGGAEHVDDEGGESRRVRAGIGGVNEVGDRIFEQREAFLNEIVQMEVWVLDSDGDLMMKTAMEKRWSWLRRSLANSTAETRWPIPGEGTNTSSDFVILAQCMGTMD</sequence>
<dbReference type="EMBL" id="JAAIUW010000005">
    <property type="protein sequence ID" value="KAF7830842.1"/>
    <property type="molecule type" value="Genomic_DNA"/>
</dbReference>
<protein>
    <submittedName>
        <fullName evidence="1">Uncharacterized protein</fullName>
    </submittedName>
</protein>
<dbReference type="OrthoDB" id="10274356at2759"/>